<feature type="coiled-coil region" evidence="4">
    <location>
        <begin position="112"/>
        <end position="177"/>
    </location>
</feature>
<dbReference type="Gene3D" id="3.40.50.300">
    <property type="entry name" value="P-loop containing nucleotide triphosphate hydrolases"/>
    <property type="match status" value="1"/>
</dbReference>
<evidence type="ECO:0000313" key="5">
    <source>
        <dbReference type="EMBL" id="PJF46385.1"/>
    </source>
</evidence>
<feature type="coiled-coil region" evidence="4">
    <location>
        <begin position="229"/>
        <end position="266"/>
    </location>
</feature>
<evidence type="ECO:0000256" key="4">
    <source>
        <dbReference type="SAM" id="Coils"/>
    </source>
</evidence>
<protein>
    <recommendedName>
        <fullName evidence="3">Nuclease SbcCD subunit C</fullName>
    </recommendedName>
</protein>
<gene>
    <name evidence="5" type="ORF">CUN48_14065</name>
</gene>
<dbReference type="InterPro" id="IPR027417">
    <property type="entry name" value="P-loop_NTPase"/>
</dbReference>
<dbReference type="AlphaFoldDB" id="A0A2M8Q9B6"/>
<evidence type="ECO:0000256" key="2">
    <source>
        <dbReference type="ARBA" id="ARBA00011322"/>
    </source>
</evidence>
<reference evidence="5 6" key="1">
    <citation type="submission" date="2017-11" db="EMBL/GenBank/DDBJ databases">
        <title>Evolution of Phototrophy in the Chloroflexi Phylum Driven by Horizontal Gene Transfer.</title>
        <authorList>
            <person name="Ward L.M."/>
            <person name="Hemp J."/>
            <person name="Shih P.M."/>
            <person name="Mcglynn S.E."/>
            <person name="Fischer W."/>
        </authorList>
    </citation>
    <scope>NUCLEOTIDE SEQUENCE [LARGE SCALE GENOMIC DNA]</scope>
    <source>
        <strain evidence="5">JP3_7</strain>
    </source>
</reference>
<feature type="non-terminal residue" evidence="5">
    <location>
        <position position="1"/>
    </location>
</feature>
<evidence type="ECO:0000256" key="1">
    <source>
        <dbReference type="ARBA" id="ARBA00006930"/>
    </source>
</evidence>
<organism evidence="5 6">
    <name type="scientific">Candidatus Thermofonsia Clade 3 bacterium</name>
    <dbReference type="NCBI Taxonomy" id="2364212"/>
    <lineage>
        <taxon>Bacteria</taxon>
        <taxon>Bacillati</taxon>
        <taxon>Chloroflexota</taxon>
        <taxon>Candidatus Thermofontia</taxon>
        <taxon>Candidatus Thermofonsia Clade 3</taxon>
    </lineage>
</organism>
<dbReference type="PANTHER" id="PTHR32114">
    <property type="entry name" value="ABC TRANSPORTER ABCH.3"/>
    <property type="match status" value="1"/>
</dbReference>
<comment type="subunit">
    <text evidence="2">Heterodimer of SbcC and SbcD.</text>
</comment>
<keyword evidence="4" id="KW-0175">Coiled coil</keyword>
<evidence type="ECO:0000256" key="3">
    <source>
        <dbReference type="ARBA" id="ARBA00013368"/>
    </source>
</evidence>
<name>A0A2M8Q9B6_9CHLR</name>
<dbReference type="SUPFAM" id="SSF52540">
    <property type="entry name" value="P-loop containing nucleoside triphosphate hydrolases"/>
    <property type="match status" value="1"/>
</dbReference>
<proteinExistence type="inferred from homology"/>
<dbReference type="PANTHER" id="PTHR32114:SF2">
    <property type="entry name" value="ABC TRANSPORTER ABCH.3"/>
    <property type="match status" value="1"/>
</dbReference>
<feature type="non-terminal residue" evidence="5">
    <location>
        <position position="340"/>
    </location>
</feature>
<sequence>MVDLEFTLDGQDYRVIRRRIRGKRGGQSQLDFQVRDENGWRSLTPGGIRETQQLIIRTLRMDYEVFANSAYLRQGHADEFTRKEPAKRKQVLADILGLSVYEDLESRAKERARAIEGQIRGLEGQIGELRRQAERRDVLVGFVRDAEQRVADARQRITEAEQAFQAAVAKVQELETVRTIRDNRQEQIHQRRAERDAQKQWLDRQMDIRERAEGWIARRAEIEEGIRALRAAEAERDRLAALRDEYDRLQQRRATLVQALAEAEHALRADLRVAETQVQTMRERAARRPKLVAERERLAAQLTDQTPMIEALSAARTRRTDLTDRLRRVNELLRRRTELE</sequence>
<comment type="similarity">
    <text evidence="1">Belongs to the SMC family. SbcC subfamily.</text>
</comment>
<dbReference type="Proteomes" id="UP000230790">
    <property type="component" value="Unassembled WGS sequence"/>
</dbReference>
<comment type="caution">
    <text evidence="5">The sequence shown here is derived from an EMBL/GenBank/DDBJ whole genome shotgun (WGS) entry which is preliminary data.</text>
</comment>
<dbReference type="EMBL" id="PGTN01000242">
    <property type="protein sequence ID" value="PJF46385.1"/>
    <property type="molecule type" value="Genomic_DNA"/>
</dbReference>
<evidence type="ECO:0000313" key="6">
    <source>
        <dbReference type="Proteomes" id="UP000230790"/>
    </source>
</evidence>
<accession>A0A2M8Q9B6</accession>